<keyword evidence="2" id="KW-0732">Signal</keyword>
<gene>
    <name evidence="3" type="ORF">ACFQZM_36475</name>
</gene>
<feature type="signal peptide" evidence="2">
    <location>
        <begin position="1"/>
        <end position="38"/>
    </location>
</feature>
<protein>
    <submittedName>
        <fullName evidence="3">Uncharacterized protein</fullName>
    </submittedName>
</protein>
<name>A0ABW2XX31_9ACTN</name>
<dbReference type="PROSITE" id="PS51318">
    <property type="entry name" value="TAT"/>
    <property type="match status" value="1"/>
</dbReference>
<accession>A0ABW2XX31</accession>
<evidence type="ECO:0000313" key="4">
    <source>
        <dbReference type="Proteomes" id="UP001597063"/>
    </source>
</evidence>
<keyword evidence="4" id="KW-1185">Reference proteome</keyword>
<organism evidence="3 4">
    <name type="scientific">Actinomadura fibrosa</name>
    <dbReference type="NCBI Taxonomy" id="111802"/>
    <lineage>
        <taxon>Bacteria</taxon>
        <taxon>Bacillati</taxon>
        <taxon>Actinomycetota</taxon>
        <taxon>Actinomycetes</taxon>
        <taxon>Streptosporangiales</taxon>
        <taxon>Thermomonosporaceae</taxon>
        <taxon>Actinomadura</taxon>
    </lineage>
</organism>
<dbReference type="RefSeq" id="WP_131755478.1">
    <property type="nucleotide sequence ID" value="NZ_CAACUY010000005.1"/>
</dbReference>
<proteinExistence type="predicted"/>
<evidence type="ECO:0000256" key="1">
    <source>
        <dbReference type="SAM" id="MobiDB-lite"/>
    </source>
</evidence>
<feature type="compositionally biased region" description="Low complexity" evidence="1">
    <location>
        <begin position="155"/>
        <end position="174"/>
    </location>
</feature>
<evidence type="ECO:0000256" key="2">
    <source>
        <dbReference type="SAM" id="SignalP"/>
    </source>
</evidence>
<sequence>MNHAPTLRTITTRRAAVAAAVAAALLLLAVASHRDAMAQPLAAASPASAHPAHAHGHPTGHMVAAVEEAASALGHAVTTVGVAQVTAAGSADVTHPSGKAGASPDASGHADLHRQNGITSEADRASATADDTRGARGVQPTAREHEAPVRALLTAPEVRPRCAAAEPRPGRAPGNAITSHLAGPRACTAAAPIGRTLDSRLRRPRDTGETLAHLQLMRT</sequence>
<dbReference type="EMBL" id="JBHTGP010000018">
    <property type="protein sequence ID" value="MFD0690034.1"/>
    <property type="molecule type" value="Genomic_DNA"/>
</dbReference>
<reference evidence="4" key="1">
    <citation type="journal article" date="2019" name="Int. J. Syst. Evol. Microbiol.">
        <title>The Global Catalogue of Microorganisms (GCM) 10K type strain sequencing project: providing services to taxonomists for standard genome sequencing and annotation.</title>
        <authorList>
            <consortium name="The Broad Institute Genomics Platform"/>
            <consortium name="The Broad Institute Genome Sequencing Center for Infectious Disease"/>
            <person name="Wu L."/>
            <person name="Ma J."/>
        </authorList>
    </citation>
    <scope>NUCLEOTIDE SEQUENCE [LARGE SCALE GENOMIC DNA]</scope>
    <source>
        <strain evidence="4">JCM 9371</strain>
    </source>
</reference>
<evidence type="ECO:0000313" key="3">
    <source>
        <dbReference type="EMBL" id="MFD0690034.1"/>
    </source>
</evidence>
<dbReference type="Proteomes" id="UP001597063">
    <property type="component" value="Unassembled WGS sequence"/>
</dbReference>
<comment type="caution">
    <text evidence="3">The sequence shown here is derived from an EMBL/GenBank/DDBJ whole genome shotgun (WGS) entry which is preliminary data.</text>
</comment>
<feature type="region of interest" description="Disordered" evidence="1">
    <location>
        <begin position="92"/>
        <end position="179"/>
    </location>
</feature>
<dbReference type="InterPro" id="IPR006311">
    <property type="entry name" value="TAT_signal"/>
</dbReference>
<feature type="chain" id="PRO_5047108286" evidence="2">
    <location>
        <begin position="39"/>
        <end position="219"/>
    </location>
</feature>